<dbReference type="GO" id="GO:0005737">
    <property type="term" value="C:cytoplasm"/>
    <property type="evidence" value="ECO:0007669"/>
    <property type="project" value="TreeGrafter"/>
</dbReference>
<evidence type="ECO:0000313" key="2">
    <source>
        <dbReference type="EMBL" id="GIG42462.1"/>
    </source>
</evidence>
<dbReference type="Gene3D" id="3.30.559.30">
    <property type="entry name" value="Nonribosomal peptide synthetase, condensation domain"/>
    <property type="match status" value="1"/>
</dbReference>
<dbReference type="GO" id="GO:0043041">
    <property type="term" value="P:amino acid activation for nonribosomal peptide biosynthetic process"/>
    <property type="evidence" value="ECO:0007669"/>
    <property type="project" value="TreeGrafter"/>
</dbReference>
<dbReference type="Proteomes" id="UP000660611">
    <property type="component" value="Unassembled WGS sequence"/>
</dbReference>
<dbReference type="AlphaFoldDB" id="A0A919U5L1"/>
<feature type="domain" description="Condensation" evidence="1">
    <location>
        <begin position="46"/>
        <end position="308"/>
    </location>
</feature>
<dbReference type="GO" id="GO:0008610">
    <property type="term" value="P:lipid biosynthetic process"/>
    <property type="evidence" value="ECO:0007669"/>
    <property type="project" value="UniProtKB-ARBA"/>
</dbReference>
<protein>
    <recommendedName>
        <fullName evidence="1">Condensation domain-containing protein</fullName>
    </recommendedName>
</protein>
<proteinExistence type="predicted"/>
<reference evidence="2" key="1">
    <citation type="submission" date="2021-01" db="EMBL/GenBank/DDBJ databases">
        <title>Whole genome shotgun sequence of Dactylosporangium siamense NBRC 106093.</title>
        <authorList>
            <person name="Komaki H."/>
            <person name="Tamura T."/>
        </authorList>
    </citation>
    <scope>NUCLEOTIDE SEQUENCE</scope>
    <source>
        <strain evidence="2">NBRC 106093</strain>
    </source>
</reference>
<dbReference type="InterPro" id="IPR001242">
    <property type="entry name" value="Condensation_dom"/>
</dbReference>
<dbReference type="RefSeq" id="WP_203844347.1">
    <property type="nucleotide sequence ID" value="NZ_BAAAVW010000005.1"/>
</dbReference>
<keyword evidence="3" id="KW-1185">Reference proteome</keyword>
<gene>
    <name evidence="2" type="ORF">Dsi01nite_005030</name>
</gene>
<evidence type="ECO:0000259" key="1">
    <source>
        <dbReference type="Pfam" id="PF00668"/>
    </source>
</evidence>
<dbReference type="Pfam" id="PF00668">
    <property type="entry name" value="Condensation"/>
    <property type="match status" value="1"/>
</dbReference>
<evidence type="ECO:0000313" key="3">
    <source>
        <dbReference type="Proteomes" id="UP000660611"/>
    </source>
</evidence>
<dbReference type="GO" id="GO:0003824">
    <property type="term" value="F:catalytic activity"/>
    <property type="evidence" value="ECO:0007669"/>
    <property type="project" value="InterPro"/>
</dbReference>
<dbReference type="EMBL" id="BONQ01000014">
    <property type="protein sequence ID" value="GIG42462.1"/>
    <property type="molecule type" value="Genomic_DNA"/>
</dbReference>
<dbReference type="GO" id="GO:0031177">
    <property type="term" value="F:phosphopantetheine binding"/>
    <property type="evidence" value="ECO:0007669"/>
    <property type="project" value="TreeGrafter"/>
</dbReference>
<dbReference type="Gene3D" id="3.30.559.10">
    <property type="entry name" value="Chloramphenicol acetyltransferase-like domain"/>
    <property type="match status" value="1"/>
</dbReference>
<dbReference type="GO" id="GO:0044550">
    <property type="term" value="P:secondary metabolite biosynthetic process"/>
    <property type="evidence" value="ECO:0007669"/>
    <property type="project" value="TreeGrafter"/>
</dbReference>
<dbReference type="PANTHER" id="PTHR45527:SF1">
    <property type="entry name" value="FATTY ACID SYNTHASE"/>
    <property type="match status" value="1"/>
</dbReference>
<sequence length="418" mass="46123">MSGDETYPATVGQLSVWREIERLPADRLWEANLSSVWDLPEGDWGEERIWSALGAAAMRHASMRTTYVLDEGGFPRQRVAAHSVQEVLAQVRQGTADVAEREAKDTAELQRAIDTTAELPWRAWILLDGGTPKQVLVVFNHMAADGVGGLVLREDFETILGGTELPPAPGPIELALDQQGEGSGRLRNAERYWRRTISAAPHRPPGGDAEPLGAVLHTGIPMPLANEAIGKFEVTLASLILAAYYRGIQAATGQDAVLLLLMSSNRFDETHARVVTSLNQWTPLLLQFEPDEPFEEILPKVHWKAFNALKNGVCSPDAMWVIRDEHERLDPPVDPGFSYNPMLAPPGFPSEDRLVAPRIERFEPARATGPGFYLIVRGLTSLDLVFRTRRHGFDDAAMTTMLHTIQDHLAGTIGGERL</sequence>
<name>A0A919U5L1_9ACTN</name>
<comment type="caution">
    <text evidence="2">The sequence shown here is derived from an EMBL/GenBank/DDBJ whole genome shotgun (WGS) entry which is preliminary data.</text>
</comment>
<dbReference type="InterPro" id="IPR023213">
    <property type="entry name" value="CAT-like_dom_sf"/>
</dbReference>
<accession>A0A919U5L1</accession>
<organism evidence="2 3">
    <name type="scientific">Dactylosporangium siamense</name>
    <dbReference type="NCBI Taxonomy" id="685454"/>
    <lineage>
        <taxon>Bacteria</taxon>
        <taxon>Bacillati</taxon>
        <taxon>Actinomycetota</taxon>
        <taxon>Actinomycetes</taxon>
        <taxon>Micromonosporales</taxon>
        <taxon>Micromonosporaceae</taxon>
        <taxon>Dactylosporangium</taxon>
    </lineage>
</organism>
<dbReference type="SUPFAM" id="SSF52777">
    <property type="entry name" value="CoA-dependent acyltransferases"/>
    <property type="match status" value="2"/>
</dbReference>
<dbReference type="PANTHER" id="PTHR45527">
    <property type="entry name" value="NONRIBOSOMAL PEPTIDE SYNTHETASE"/>
    <property type="match status" value="1"/>
</dbReference>